<dbReference type="OMA" id="KTHCISS"/>
<feature type="region of interest" description="Disordered" evidence="1">
    <location>
        <begin position="141"/>
        <end position="163"/>
    </location>
</feature>
<feature type="region of interest" description="Disordered" evidence="1">
    <location>
        <begin position="201"/>
        <end position="239"/>
    </location>
</feature>
<dbReference type="AlphaFoldDB" id="A0A087GPG7"/>
<evidence type="ECO:0000313" key="2">
    <source>
        <dbReference type="EMBL" id="KFK31769.1"/>
    </source>
</evidence>
<dbReference type="Gramene" id="KFK31769">
    <property type="protein sequence ID" value="KFK31769"/>
    <property type="gene ID" value="AALP_AA6G156600"/>
</dbReference>
<sequence>MVGDYRGSFSRRSSDDVSSVDEETTSSSLYSSGKEYTPTPTEWTDEKHSMYLKSMEASFVDQLYNSLGALGANLSKDSVPDIGPSTRFSNVRKTSEEQFKVLRDGFWQKMDVKQPEYRFNGRNGGGSHEFLRSPWIKHYKPSPKTHNPVSESQVVSSNGKKVISSSSSASSFKQIIREGCSHSRDRNQISIGEAEVSDQNFVNEVTKDENGSSKKMKTVMNNGSGSTDQVVPLRKTPAT</sequence>
<gene>
    <name evidence="2" type="ordered locus">AALP_Aa6g156600</name>
</gene>
<feature type="compositionally biased region" description="Polar residues" evidence="1">
    <location>
        <begin position="144"/>
        <end position="153"/>
    </location>
</feature>
<dbReference type="PANTHER" id="PTHR33676">
    <property type="entry name" value="COLD REGULATED PROTEIN 27"/>
    <property type="match status" value="1"/>
</dbReference>
<feature type="region of interest" description="Disordered" evidence="1">
    <location>
        <begin position="1"/>
        <end position="43"/>
    </location>
</feature>
<keyword evidence="3" id="KW-1185">Reference proteome</keyword>
<dbReference type="EMBL" id="CM002874">
    <property type="protein sequence ID" value="KFK31769.1"/>
    <property type="molecule type" value="Genomic_DNA"/>
</dbReference>
<feature type="compositionally biased region" description="Low complexity" evidence="1">
    <location>
        <begin position="154"/>
        <end position="163"/>
    </location>
</feature>
<feature type="compositionally biased region" description="Polar residues" evidence="1">
    <location>
        <begin position="219"/>
        <end position="229"/>
    </location>
</feature>
<reference evidence="3" key="1">
    <citation type="journal article" date="2015" name="Nat. Plants">
        <title>Genome expansion of Arabis alpina linked with retrotransposition and reduced symmetric DNA methylation.</title>
        <authorList>
            <person name="Willing E.M."/>
            <person name="Rawat V."/>
            <person name="Mandakova T."/>
            <person name="Maumus F."/>
            <person name="James G.V."/>
            <person name="Nordstroem K.J."/>
            <person name="Becker C."/>
            <person name="Warthmann N."/>
            <person name="Chica C."/>
            <person name="Szarzynska B."/>
            <person name="Zytnicki M."/>
            <person name="Albani M.C."/>
            <person name="Kiefer C."/>
            <person name="Bergonzi S."/>
            <person name="Castaings L."/>
            <person name="Mateos J.L."/>
            <person name="Berns M.C."/>
            <person name="Bujdoso N."/>
            <person name="Piofczyk T."/>
            <person name="de Lorenzo L."/>
            <person name="Barrero-Sicilia C."/>
            <person name="Mateos I."/>
            <person name="Piednoel M."/>
            <person name="Hagmann J."/>
            <person name="Chen-Min-Tao R."/>
            <person name="Iglesias-Fernandez R."/>
            <person name="Schuster S.C."/>
            <person name="Alonso-Blanco C."/>
            <person name="Roudier F."/>
            <person name="Carbonero P."/>
            <person name="Paz-Ares J."/>
            <person name="Davis S.J."/>
            <person name="Pecinka A."/>
            <person name="Quesneville H."/>
            <person name="Colot V."/>
            <person name="Lysak M.A."/>
            <person name="Weigel D."/>
            <person name="Coupland G."/>
            <person name="Schneeberger K."/>
        </authorList>
    </citation>
    <scope>NUCLEOTIDE SEQUENCE [LARGE SCALE GENOMIC DNA]</scope>
    <source>
        <strain evidence="3">cv. Pajares</strain>
    </source>
</reference>
<dbReference type="eggNOG" id="ENOG502S18J">
    <property type="taxonomic scope" value="Eukaryota"/>
</dbReference>
<organism evidence="2 3">
    <name type="scientific">Arabis alpina</name>
    <name type="common">Alpine rock-cress</name>
    <dbReference type="NCBI Taxonomy" id="50452"/>
    <lineage>
        <taxon>Eukaryota</taxon>
        <taxon>Viridiplantae</taxon>
        <taxon>Streptophyta</taxon>
        <taxon>Embryophyta</taxon>
        <taxon>Tracheophyta</taxon>
        <taxon>Spermatophyta</taxon>
        <taxon>Magnoliopsida</taxon>
        <taxon>eudicotyledons</taxon>
        <taxon>Gunneridae</taxon>
        <taxon>Pentapetalae</taxon>
        <taxon>rosids</taxon>
        <taxon>malvids</taxon>
        <taxon>Brassicales</taxon>
        <taxon>Brassicaceae</taxon>
        <taxon>Arabideae</taxon>
        <taxon>Arabis</taxon>
    </lineage>
</organism>
<proteinExistence type="predicted"/>
<evidence type="ECO:0000313" key="3">
    <source>
        <dbReference type="Proteomes" id="UP000029120"/>
    </source>
</evidence>
<evidence type="ECO:0000256" key="1">
    <source>
        <dbReference type="SAM" id="MobiDB-lite"/>
    </source>
</evidence>
<name>A0A087GPG7_ARAAL</name>
<dbReference type="Proteomes" id="UP000029120">
    <property type="component" value="Chromosome 6"/>
</dbReference>
<protein>
    <submittedName>
        <fullName evidence="2">Uncharacterized protein</fullName>
    </submittedName>
</protein>
<dbReference type="GO" id="GO:0042752">
    <property type="term" value="P:regulation of circadian rhythm"/>
    <property type="evidence" value="ECO:0007669"/>
    <property type="project" value="InterPro"/>
</dbReference>
<accession>A0A087GPG7</accession>
<dbReference type="InterPro" id="IPR044678">
    <property type="entry name" value="COR27/28"/>
</dbReference>
<dbReference type="GO" id="GO:0009409">
    <property type="term" value="P:response to cold"/>
    <property type="evidence" value="ECO:0007669"/>
    <property type="project" value="InterPro"/>
</dbReference>
<dbReference type="PANTHER" id="PTHR33676:SF3">
    <property type="entry name" value="COLD-REGULATED PROTEIN 27"/>
    <property type="match status" value="1"/>
</dbReference>
<dbReference type="OrthoDB" id="1923282at2759"/>